<comment type="caution">
    <text evidence="1">The sequence shown here is derived from an EMBL/GenBank/DDBJ whole genome shotgun (WGS) entry which is preliminary data.</text>
</comment>
<evidence type="ECO:0000313" key="1">
    <source>
        <dbReference type="EMBL" id="TQO18860.1"/>
    </source>
</evidence>
<keyword evidence="2" id="KW-1185">Reference proteome</keyword>
<sequence length="189" mass="22160">MESTGLLEIHKRAASEYDLGERDPQGASFLEAERVFLALSDRPSIGASQRALNWTSKLYRYELFAAESGRTPREHTRNRATLPAEERRLGEWGGYQRRMQDRLTRFQWIRLDFSSAFEWDPNDSKWQVRLDEYRAHLESTGRQPFHNSGDPHEFRVARWVARQLYSMRSGTLPAERVIQFESLITITKP</sequence>
<reference evidence="1 2" key="1">
    <citation type="submission" date="2019-06" db="EMBL/GenBank/DDBJ databases">
        <title>Sequencing the genomes of 1000 actinobacteria strains.</title>
        <authorList>
            <person name="Klenk H.-P."/>
        </authorList>
    </citation>
    <scope>NUCLEOTIDE SEQUENCE [LARGE SCALE GENOMIC DNA]</scope>
    <source>
        <strain evidence="1 2">DSM 21947</strain>
    </source>
</reference>
<dbReference type="AlphaFoldDB" id="A0A8H2K478"/>
<gene>
    <name evidence="1" type="ORF">FB472_0387</name>
</gene>
<dbReference type="RefSeq" id="WP_141989412.1">
    <property type="nucleotide sequence ID" value="NZ_VFRA01000001.1"/>
</dbReference>
<dbReference type="OrthoDB" id="5107558at2"/>
<name>A0A8H2K478_9MICO</name>
<dbReference type="Proteomes" id="UP000316560">
    <property type="component" value="Unassembled WGS sequence"/>
</dbReference>
<dbReference type="Gene3D" id="6.10.140.530">
    <property type="match status" value="1"/>
</dbReference>
<evidence type="ECO:0000313" key="2">
    <source>
        <dbReference type="Proteomes" id="UP000316560"/>
    </source>
</evidence>
<organism evidence="1 2">
    <name type="scientific">Rhodoglobus vestalii</name>
    <dbReference type="NCBI Taxonomy" id="193384"/>
    <lineage>
        <taxon>Bacteria</taxon>
        <taxon>Bacillati</taxon>
        <taxon>Actinomycetota</taxon>
        <taxon>Actinomycetes</taxon>
        <taxon>Micrococcales</taxon>
        <taxon>Microbacteriaceae</taxon>
        <taxon>Rhodoglobus</taxon>
    </lineage>
</organism>
<accession>A0A8H2K478</accession>
<dbReference type="EMBL" id="VFRA01000001">
    <property type="protein sequence ID" value="TQO18860.1"/>
    <property type="molecule type" value="Genomic_DNA"/>
</dbReference>
<protein>
    <recommendedName>
        <fullName evidence="3">Helicase associated protein</fullName>
    </recommendedName>
</protein>
<proteinExistence type="predicted"/>
<evidence type="ECO:0008006" key="3">
    <source>
        <dbReference type="Google" id="ProtNLM"/>
    </source>
</evidence>